<keyword evidence="4" id="KW-1185">Reference proteome</keyword>
<proteinExistence type="predicted"/>
<feature type="coiled-coil region" evidence="1">
    <location>
        <begin position="409"/>
        <end position="443"/>
    </location>
</feature>
<evidence type="ECO:0000313" key="3">
    <source>
        <dbReference type="EMBL" id="MDP9825142.1"/>
    </source>
</evidence>
<organism evidence="3 4">
    <name type="scientific">Kineosporia succinea</name>
    <dbReference type="NCBI Taxonomy" id="84632"/>
    <lineage>
        <taxon>Bacteria</taxon>
        <taxon>Bacillati</taxon>
        <taxon>Actinomycetota</taxon>
        <taxon>Actinomycetes</taxon>
        <taxon>Kineosporiales</taxon>
        <taxon>Kineosporiaceae</taxon>
        <taxon>Kineosporia</taxon>
    </lineage>
</organism>
<sequence>MGAQTITGPRRAEELAEELNRPGRTRPTVVVTMARGADRPYIDAERLADELEGLAEVYLISDPAASWSFSRGMPEMTQVYGGAGRVYPIGLEWVHDLRRSRLRFAYSDAEGVVTTERLIEDGLKAAAAAGLLLSPTTVASRGPLPEVTGVVGGCPNPSQAVVTLEDGSYATIQVGLLCPGVHSDRLFERGMKVRGVFDEKSRRLDVSGMLASPGERMAEVSDGEVLLGRVESVGESSCEIALLPGVSSFVSRARVTGDAADDLRDLMSVGEVVPVRVAAGGASLNMVDVDDEAPSRALALLPGGPGWLVLREVVAPPEAADPLEALAPGGEEAPGAGDPPVPVWKPAPPAVVHDVRSYLEKTPDVVSLHDGAPVRALPRPSPALLAARAVQVLERPVRKEALQSTQRALEEARATSRVTLLEKARLEQELRSATLEMQHLEAELKRRIRLLEARDGELERLRRRNRKGAQRDHRETLSSDDLFADAVERFRFDVTVCWARRIPAGEKQGRPLGSFTVGPRFLSSLEETPGVDRGKVVDVAVEVLTGLAGTSAGRQMHALRTGLGGNDQPVRRDDGATCFRVALQRNAPQARRLHFWKSSEEIEFSRVVLHDDYEP</sequence>
<dbReference type="PROSITE" id="PS50126">
    <property type="entry name" value="S1"/>
    <property type="match status" value="1"/>
</dbReference>
<dbReference type="Proteomes" id="UP001235712">
    <property type="component" value="Unassembled WGS sequence"/>
</dbReference>
<name>A0ABT9NXK4_9ACTN</name>
<feature type="domain" description="S1 motif" evidence="2">
    <location>
        <begin position="223"/>
        <end position="292"/>
    </location>
</feature>
<dbReference type="RefSeq" id="WP_307238620.1">
    <property type="nucleotide sequence ID" value="NZ_JAUSQZ010000001.1"/>
</dbReference>
<comment type="caution">
    <text evidence="3">The sequence shown here is derived from an EMBL/GenBank/DDBJ whole genome shotgun (WGS) entry which is preliminary data.</text>
</comment>
<dbReference type="InterPro" id="IPR012340">
    <property type="entry name" value="NA-bd_OB-fold"/>
</dbReference>
<dbReference type="InterPro" id="IPR003029">
    <property type="entry name" value="S1_domain"/>
</dbReference>
<evidence type="ECO:0000313" key="4">
    <source>
        <dbReference type="Proteomes" id="UP001235712"/>
    </source>
</evidence>
<evidence type="ECO:0000259" key="2">
    <source>
        <dbReference type="PROSITE" id="PS50126"/>
    </source>
</evidence>
<reference evidence="3 4" key="1">
    <citation type="submission" date="2023-07" db="EMBL/GenBank/DDBJ databases">
        <title>Sequencing the genomes of 1000 actinobacteria strains.</title>
        <authorList>
            <person name="Klenk H.-P."/>
        </authorList>
    </citation>
    <scope>NUCLEOTIDE SEQUENCE [LARGE SCALE GENOMIC DNA]</scope>
    <source>
        <strain evidence="3 4">DSM 44388</strain>
    </source>
</reference>
<dbReference type="Gene3D" id="2.40.50.140">
    <property type="entry name" value="Nucleic acid-binding proteins"/>
    <property type="match status" value="1"/>
</dbReference>
<accession>A0ABT9NXK4</accession>
<protein>
    <recommendedName>
        <fullName evidence="2">S1 motif domain-containing protein</fullName>
    </recommendedName>
</protein>
<gene>
    <name evidence="3" type="ORF">J2S57_000891</name>
</gene>
<dbReference type="EMBL" id="JAUSQZ010000001">
    <property type="protein sequence ID" value="MDP9825142.1"/>
    <property type="molecule type" value="Genomic_DNA"/>
</dbReference>
<keyword evidence="1" id="KW-0175">Coiled coil</keyword>
<evidence type="ECO:0000256" key="1">
    <source>
        <dbReference type="SAM" id="Coils"/>
    </source>
</evidence>